<dbReference type="PANTHER" id="PTHR46888">
    <property type="entry name" value="ZINC KNUCKLE DOMAINCONTAINING PROTEIN-RELATED"/>
    <property type="match status" value="1"/>
</dbReference>
<dbReference type="SUPFAM" id="SSF53098">
    <property type="entry name" value="Ribonuclease H-like"/>
    <property type="match status" value="1"/>
</dbReference>
<feature type="compositionally biased region" description="Polar residues" evidence="5">
    <location>
        <begin position="159"/>
        <end position="175"/>
    </location>
</feature>
<dbReference type="InterPro" id="IPR036397">
    <property type="entry name" value="RNaseH_sf"/>
</dbReference>
<dbReference type="InterPro" id="IPR036875">
    <property type="entry name" value="Znf_CCHC_sf"/>
</dbReference>
<dbReference type="GO" id="GO:0016787">
    <property type="term" value="F:hydrolase activity"/>
    <property type="evidence" value="ECO:0007669"/>
    <property type="project" value="UniProtKB-KW"/>
</dbReference>
<keyword evidence="10" id="KW-1185">Reference proteome</keyword>
<dbReference type="GO" id="GO:0003964">
    <property type="term" value="F:RNA-directed DNA polymerase activity"/>
    <property type="evidence" value="ECO:0007669"/>
    <property type="project" value="UniProtKB-KW"/>
</dbReference>
<dbReference type="FunFam" id="1.10.340.70:FF:000001">
    <property type="entry name" value="Retrovirus-related Pol polyprotein from transposon gypsy-like Protein"/>
    <property type="match status" value="1"/>
</dbReference>
<dbReference type="GO" id="GO:0008270">
    <property type="term" value="F:zinc ion binding"/>
    <property type="evidence" value="ECO:0007669"/>
    <property type="project" value="UniProtKB-KW"/>
</dbReference>
<dbReference type="Gene3D" id="3.30.420.10">
    <property type="entry name" value="Ribonuclease H-like superfamily/Ribonuclease H"/>
    <property type="match status" value="1"/>
</dbReference>
<keyword evidence="2" id="KW-0548">Nucleotidyltransferase</keyword>
<dbReference type="FunFam" id="3.30.420.10:FF:000032">
    <property type="entry name" value="Retrovirus-related Pol polyprotein from transposon 297-like Protein"/>
    <property type="match status" value="1"/>
</dbReference>
<dbReference type="InterPro" id="IPR018061">
    <property type="entry name" value="Retropepsins"/>
</dbReference>
<dbReference type="InterPro" id="IPR038269">
    <property type="entry name" value="SCAN_sf"/>
</dbReference>
<evidence type="ECO:0000259" key="7">
    <source>
        <dbReference type="PROSITE" id="PS50804"/>
    </source>
</evidence>
<dbReference type="InterPro" id="IPR021109">
    <property type="entry name" value="Peptidase_aspartic_dom_sf"/>
</dbReference>
<dbReference type="Pfam" id="PF00077">
    <property type="entry name" value="RVP"/>
    <property type="match status" value="1"/>
</dbReference>
<dbReference type="GO" id="GO:0003676">
    <property type="term" value="F:nucleic acid binding"/>
    <property type="evidence" value="ECO:0007669"/>
    <property type="project" value="InterPro"/>
</dbReference>
<feature type="compositionally biased region" description="Basic residues" evidence="5">
    <location>
        <begin position="395"/>
        <end position="404"/>
    </location>
</feature>
<evidence type="ECO:0000256" key="1">
    <source>
        <dbReference type="ARBA" id="ARBA00022801"/>
    </source>
</evidence>
<evidence type="ECO:0000256" key="5">
    <source>
        <dbReference type="SAM" id="MobiDB-lite"/>
    </source>
</evidence>
<evidence type="ECO:0000259" key="8">
    <source>
        <dbReference type="PROSITE" id="PS50994"/>
    </source>
</evidence>
<feature type="region of interest" description="Disordered" evidence="5">
    <location>
        <begin position="157"/>
        <end position="194"/>
    </location>
</feature>
<dbReference type="Proteomes" id="UP000694680">
    <property type="component" value="Unassembled WGS sequence"/>
</dbReference>
<name>A0A8C5GZ19_GOUWI</name>
<reference evidence="9" key="1">
    <citation type="submission" date="2025-08" db="UniProtKB">
        <authorList>
            <consortium name="Ensembl"/>
        </authorList>
    </citation>
    <scope>IDENTIFICATION</scope>
</reference>
<evidence type="ECO:0000256" key="4">
    <source>
        <dbReference type="PROSITE-ProRule" id="PRU00047"/>
    </source>
</evidence>
<feature type="domain" description="Integrase catalytic" evidence="8">
    <location>
        <begin position="553"/>
        <end position="711"/>
    </location>
</feature>
<protein>
    <recommendedName>
        <fullName evidence="3">Gypsy retrotransposon integrase-like protein 1</fullName>
    </recommendedName>
</protein>
<accession>A0A8C5GZ19</accession>
<keyword evidence="2" id="KW-0695">RNA-directed DNA polymerase</keyword>
<dbReference type="Gene3D" id="1.10.4020.10">
    <property type="entry name" value="DNA breaking-rejoining enzymes"/>
    <property type="match status" value="1"/>
</dbReference>
<dbReference type="SMART" id="SM00343">
    <property type="entry name" value="ZnF_C2HC"/>
    <property type="match status" value="1"/>
</dbReference>
<dbReference type="PROSITE" id="PS50804">
    <property type="entry name" value="SCAN_BOX"/>
    <property type="match status" value="1"/>
</dbReference>
<dbReference type="PROSITE" id="PS50158">
    <property type="entry name" value="ZF_CCHC"/>
    <property type="match status" value="1"/>
</dbReference>
<dbReference type="SUPFAM" id="SSF50630">
    <property type="entry name" value="Acid proteases"/>
    <property type="match status" value="1"/>
</dbReference>
<dbReference type="Ensembl" id="ENSGWIT00000040559.1">
    <property type="protein sequence ID" value="ENSGWIP00000037240.1"/>
    <property type="gene ID" value="ENSGWIG00000019141.1"/>
</dbReference>
<keyword evidence="4" id="KW-0479">Metal-binding</keyword>
<dbReference type="InterPro" id="IPR041588">
    <property type="entry name" value="Integrase_H2C2"/>
</dbReference>
<feature type="domain" description="SCAN box" evidence="7">
    <location>
        <begin position="72"/>
        <end position="151"/>
    </location>
</feature>
<evidence type="ECO:0000259" key="6">
    <source>
        <dbReference type="PROSITE" id="PS50158"/>
    </source>
</evidence>
<keyword evidence="1" id="KW-0378">Hydrolase</keyword>
<dbReference type="Pfam" id="PF17921">
    <property type="entry name" value="Integrase_H2C2"/>
    <property type="match status" value="1"/>
</dbReference>
<evidence type="ECO:0000313" key="9">
    <source>
        <dbReference type="Ensembl" id="ENSGWIP00000037240.1"/>
    </source>
</evidence>
<feature type="domain" description="CCHC-type" evidence="6">
    <location>
        <begin position="206"/>
        <end position="220"/>
    </location>
</feature>
<dbReference type="GO" id="GO:0015074">
    <property type="term" value="P:DNA integration"/>
    <property type="evidence" value="ECO:0007669"/>
    <property type="project" value="InterPro"/>
</dbReference>
<dbReference type="Pfam" id="PF02023">
    <property type="entry name" value="SCAN"/>
    <property type="match status" value="1"/>
</dbReference>
<dbReference type="CDD" id="cd00303">
    <property type="entry name" value="retropepsin_like"/>
    <property type="match status" value="1"/>
</dbReference>
<keyword evidence="4" id="KW-0862">Zinc</keyword>
<dbReference type="InterPro" id="IPR001878">
    <property type="entry name" value="Znf_CCHC"/>
</dbReference>
<dbReference type="InterPro" id="IPR001584">
    <property type="entry name" value="Integrase_cat-core"/>
</dbReference>
<keyword evidence="4" id="KW-0863">Zinc-finger</keyword>
<dbReference type="PROSITE" id="PS50994">
    <property type="entry name" value="INTEGRASE"/>
    <property type="match status" value="1"/>
</dbReference>
<dbReference type="SUPFAM" id="SSF47353">
    <property type="entry name" value="Retrovirus capsid dimerization domain-like"/>
    <property type="match status" value="1"/>
</dbReference>
<evidence type="ECO:0000256" key="3">
    <source>
        <dbReference type="ARBA" id="ARBA00039658"/>
    </source>
</evidence>
<organism evidence="9 10">
    <name type="scientific">Gouania willdenowi</name>
    <name type="common">Blunt-snouted clingfish</name>
    <name type="synonym">Lepadogaster willdenowi</name>
    <dbReference type="NCBI Taxonomy" id="441366"/>
    <lineage>
        <taxon>Eukaryota</taxon>
        <taxon>Metazoa</taxon>
        <taxon>Chordata</taxon>
        <taxon>Craniata</taxon>
        <taxon>Vertebrata</taxon>
        <taxon>Euteleostomi</taxon>
        <taxon>Actinopterygii</taxon>
        <taxon>Neopterygii</taxon>
        <taxon>Teleostei</taxon>
        <taxon>Neoteleostei</taxon>
        <taxon>Acanthomorphata</taxon>
        <taxon>Ovalentaria</taxon>
        <taxon>Blenniimorphae</taxon>
        <taxon>Blenniiformes</taxon>
        <taxon>Gobiesocoidei</taxon>
        <taxon>Gobiesocidae</taxon>
        <taxon>Gobiesocinae</taxon>
        <taxon>Gouania</taxon>
    </lineage>
</organism>
<dbReference type="CDD" id="cd07936">
    <property type="entry name" value="SCAN"/>
    <property type="match status" value="1"/>
</dbReference>
<feature type="region of interest" description="Disordered" evidence="5">
    <location>
        <begin position="383"/>
        <end position="407"/>
    </location>
</feature>
<keyword evidence="2" id="KW-0808">Transferase</keyword>
<evidence type="ECO:0000313" key="10">
    <source>
        <dbReference type="Proteomes" id="UP000694680"/>
    </source>
</evidence>
<evidence type="ECO:0000256" key="2">
    <source>
        <dbReference type="ARBA" id="ARBA00022918"/>
    </source>
</evidence>
<reference evidence="9" key="2">
    <citation type="submission" date="2025-09" db="UniProtKB">
        <authorList>
            <consortium name="Ensembl"/>
        </authorList>
    </citation>
    <scope>IDENTIFICATION</scope>
</reference>
<dbReference type="InterPro" id="IPR003309">
    <property type="entry name" value="SCAN_dom"/>
</dbReference>
<dbReference type="SUPFAM" id="SSF57756">
    <property type="entry name" value="Retrovirus zinc finger-like domains"/>
    <property type="match status" value="1"/>
</dbReference>
<proteinExistence type="predicted"/>
<dbReference type="Gene3D" id="1.10.340.70">
    <property type="match status" value="1"/>
</dbReference>
<dbReference type="AlphaFoldDB" id="A0A8C5GZ19"/>
<dbReference type="SMART" id="SM00431">
    <property type="entry name" value="SCAN"/>
    <property type="match status" value="1"/>
</dbReference>
<dbReference type="Gene3D" id="2.40.70.10">
    <property type="entry name" value="Acid Proteases"/>
    <property type="match status" value="1"/>
</dbReference>
<dbReference type="Pfam" id="PF00665">
    <property type="entry name" value="rve"/>
    <property type="match status" value="1"/>
</dbReference>
<dbReference type="PANTHER" id="PTHR46888:SF1">
    <property type="entry name" value="RIBONUCLEASE H"/>
    <property type="match status" value="1"/>
</dbReference>
<sequence length="749" mass="85069">MGEDIENFLLRFERIAKTWKWPECEWACRLVPLLTGKALEAYTAMDEERAHCYPDLRTALLTKFDISPETYRQQFRSMNIPPGENPTETYHRLKGLYRRWVRPEQHSKEEIGETIILEQLLRMLPVEVRTWVKEHEPVEGLPAARLALQYQNARKGISTPRNIGTPQRASFQRPQTGPCWGKSSHEPSGDVKSVPNQRGLGKNLVCFYCQQPGHKASVCPIRKAKVTGACYAPRLEVSSSGDMAVKTKLKTVMVNGQLVTALLDTGSFMSLVKQSLVPVGSMDYSRTVDISCVHGDKHFYPKSDLTITIDEQPYLMTVGVVEHLPVDVILGCDLPVLLDLLHDNDRKTDTVVENPRVLDTNVNVSCPVSTRAQTKTGVQPLPDLDSSLCDGGTKGPRKSRRQRRFEKQLMVSPPVRQDLLGEKMWDVPENISELQKCDATLRPLFAKVTEENIRDCVGKDIFMIENDVLYCVSVEAKRLVIPAKCRDLVMHLGHTLPWAGHLGRHKTYIRVSSRFYWPSMYSDIQKYCTTCPTCQKTSAARRSDRAFLQPLPVISTPFRRITMDIVGPLMKSSSGHQYILVVCDYATRFPEAFPLRSITAPAVVRALVQLFSRVGIPDQILTDQGTNFTSRLMQLLYNQLGITGLKTTPYHPQTDGLVERFNQTLKRMLQKFVDDTGRDWDRWLPFLLFAYREVPQASTGFSPFELLYGWDVQGPLDLLRKGWEAPSTTTSDKGVVQYVLEMRERLAKY</sequence>
<dbReference type="InterPro" id="IPR012337">
    <property type="entry name" value="RNaseH-like_sf"/>
</dbReference>